<evidence type="ECO:0000256" key="9">
    <source>
        <dbReference type="SAM" id="MobiDB-lite"/>
    </source>
</evidence>
<keyword evidence="4" id="KW-0521">NADP</keyword>
<evidence type="ECO:0000256" key="3">
    <source>
        <dbReference type="ARBA" id="ARBA00022679"/>
    </source>
</evidence>
<dbReference type="SUPFAM" id="SSF55048">
    <property type="entry name" value="Probable ACP-binding domain of malonyl-CoA ACP transacylase"/>
    <property type="match status" value="1"/>
</dbReference>
<feature type="domain" description="Carrier" evidence="10">
    <location>
        <begin position="2334"/>
        <end position="2412"/>
    </location>
</feature>
<dbReference type="InterPro" id="IPR020806">
    <property type="entry name" value="PKS_PP-bd"/>
</dbReference>
<dbReference type="Gene3D" id="3.90.180.10">
    <property type="entry name" value="Medium-chain alcohol dehydrogenases, catalytic domain"/>
    <property type="match status" value="1"/>
</dbReference>
<feature type="active site" description="Proton donor; for dehydratase activity" evidence="8">
    <location>
        <position position="1185"/>
    </location>
</feature>
<dbReference type="Gene3D" id="3.40.47.10">
    <property type="match status" value="1"/>
</dbReference>
<evidence type="ECO:0000256" key="8">
    <source>
        <dbReference type="PROSITE-ProRule" id="PRU01363"/>
    </source>
</evidence>
<evidence type="ECO:0000313" key="13">
    <source>
        <dbReference type="EMBL" id="CAJ2508383.1"/>
    </source>
</evidence>
<sequence length="2415" mass="264588">MPPHTHLDVSPPSPEGHVGYPQDDPVCIVGMACRLPGGVRSPADMWQFLLEKKSAQGIVPLERYNIKGFYSEEGDKAGVMNVEGGYFLQDDLPMVSKPQPLTSYPSVQPPIDAYKSLEMIQNVLVTDTPYAETQQMDPQQRKLLEVVFECLENSGTSRDQMSGSNTGVYVGNFTQDHLLMQVRDPDDLRRYHATGAGLTMLANRISHAFNLHGPSLTLDTACSSSIYCLHLAVAALQAAECDGAIVAASNLIMMPTPHVAAMKAGMLSPTSTCHTFDVSADGYARAEAVDAIYLKRLSTAIQDNDTIHAIVRGTATNSNGHGPGVVYPSSEFQEAVMRKAYQNANLDFCDTDYVETHGTGTELGDIVELTALASCFLPGRSVPLKIGGSKPSFGHSEAASSLTSIIKVAMAFQHGILPPTRGIETLNPKLELSRRNIEIVTKPQTWPRDLQRASICSSGYGGANAHAILESFSSYCKKTTKTRLPVAEAGQCFVLPVSAASRKSLETRAAELYRIARSCEAHDIESLCYTLSERVTSLGCRTSLVLTKSQNQPANEWTLNPIDALHSGELDALDLALVFTGQGAQYHGMGKELLDKSPIFLATIRDLDQVIRNLPPRYSPEWTLEDTMRESSDTSLVHDVARSQPLCTAIQVALVNIVRSWGIGFHSTVGYSSGEIAAAYASGLISASQAILTAYFRGYAVAREPAHGAMLACGLAAEEAELLIHQLGLSDQVCIACINAANSVTLSGLREHIHTIHSELIARKEFSRLLETGGQAYHSPWMKAAGAEYEQLLRPYFQSRDHQSPSAAIMYSTVKCSNNGPITIDPSMDMARYWRDNLESPVQFESALSHMIQKQRFHLLEIGPRSALKGPISQIRIAARQDEQAIPYSSSLIRSQDAHLCMQRLAARLFVHGHELEWQAINSIPEQSRVVFRDLPPYPWDYSAGLRWFEPRASIELRNRTYPRHELLGSQQLAGNGVEWSWRNVLRGDAVPWLRDHKIESQVIFPAAGYLAVAMEAATRLHATQAGSLTEPAAFEFENVAINSAMVVPDEDDLQKVSVELHTTMSLRKISATAFSANIYDFTISSWAAGQSVVHCVGNVKVSDFSLEKTVSIHDAEPHKNWTMEKWQERFTEEGIFFGPYFRSLTGVQADKYQIRSAARCTTQIHPPKTRHQTTRYAVHPLTIDACLQATLISASRGNPDSFRGYVPVFISQCRIQRPQSLNADQEGTIHAQSQETGVSTLRAECVLEDPQGLPVVEMGGVKLSRYMGRVAQEDVSADPHLDRHPVLRVQWKPDITRLASDAIPRLEAYIEDFVGRDARPTGEQVVTATIGALLDLAGHRNPRMHLVSVGTGSEHTAGPWLDILGHGTAFPRLRSWQSLRPVDTDRLAADNSKQDTYDVLVHEENESQGLWGCAPHPLISLVKESGIIITRNSDAALAELEGANFSTTVIKDQVILAVRMTERKILNGQSVLLLGRKTSPTLERLFLKLKSLLMRSGAGKVDAVYLDQLSTATLSGETVCISLLEIVEPFVATLSQNDLELLQGLTSTVNEIFWLTGADMLGAPNPDLTLVRGLARALMVEQPSLRLTVMDVGSLEALSSDLSSSCDMLIQVLQSHRDADDTEFIISDGLLYISRFEPDIAINSLFRRRTSRNHRPQGKTPLSAAQPATLSIGTAGLTDTIYFRHLSEPYTAPPVGYIDVQIKAVSLNAKDVYTMSGHVETRTGTSAIEFGGLVTAVGPGVRHLQPGDRVVVLMPNDFSTTARVPSWTAHKLLPGEELTVMATLPTIYCTALYAIQNRAHLRSGESILVHSGAGALGIAVIAIAQRAGAVVYTTAGSEARRKFLVDALGIPAGHVFNSRDDSFTTGIETVTKGRGVDVVVNSLVGDLMHASWRCLAPFGRFVEVGKREIVDNGMLEMHRFARSTTFTAFDLSEMFFQEGEYYEGLLAGLVRDVFEMYRSGQIRQVPTTTFDVSQIAEAYRYFSSKDRIGKIVVSLEDQESLLSVAPSRFMSIFNSEKVYLLVGALGGLGQSLTQWMMSRGAKRFVFLQRSGCDKPGTREFVDHLQRAGALLTVVKGDVTVLDDVAASVAACRALGGPLGGVVQAAMGLHEDLFSRMTSVSWHASVRPKWAGTWNLHAAIDGYDESLDFFLMTSSMNGTVGLPTESNYCAANAFLDAFAFWRRSQGKPATSLGLGMISEVGYVHQNPDIEALLLRRGTQPLSEDDFLQLVDLSLGGAGTQHMNSFSEMPAHMLSGLETTGIRKFFEQGFEVSHSVINDPRSSILAAALEASRDAAGRSQDKTSDIDELVMRIPWLKGLPKGASTVLGAEKNATTLKESILSALRRRFSHLLLTPMDNIDNKRPFAQFGIDSMIAAEFRTWLWNSFKVDVPFLDLLSHHESLGTVAEFIEEQLLKT</sequence>
<gene>
    <name evidence="13" type="ORF">KHLLAP_LOCUS8851</name>
</gene>
<dbReference type="SUPFAM" id="SSF52151">
    <property type="entry name" value="FabD/lysophospholipase-like"/>
    <property type="match status" value="1"/>
</dbReference>
<dbReference type="FunFam" id="3.40.50.720:FF:000209">
    <property type="entry name" value="Polyketide synthase Pks12"/>
    <property type="match status" value="1"/>
</dbReference>
<dbReference type="InterPro" id="IPR056501">
    <property type="entry name" value="NAD-bd_HRPKS_sdrA"/>
</dbReference>
<dbReference type="InterPro" id="IPR020807">
    <property type="entry name" value="PKS_DH"/>
</dbReference>
<dbReference type="InterPro" id="IPR013968">
    <property type="entry name" value="PKS_KR"/>
</dbReference>
<evidence type="ECO:0000256" key="7">
    <source>
        <dbReference type="ARBA" id="ARBA00023315"/>
    </source>
</evidence>
<dbReference type="Pfam" id="PF00698">
    <property type="entry name" value="Acyl_transf_1"/>
    <property type="match status" value="1"/>
</dbReference>
<dbReference type="Pfam" id="PF13602">
    <property type="entry name" value="ADH_zinc_N_2"/>
    <property type="match status" value="1"/>
</dbReference>
<evidence type="ECO:0000256" key="1">
    <source>
        <dbReference type="ARBA" id="ARBA00022450"/>
    </source>
</evidence>
<dbReference type="CDD" id="cd00833">
    <property type="entry name" value="PKS"/>
    <property type="match status" value="1"/>
</dbReference>
<dbReference type="Pfam" id="PF08659">
    <property type="entry name" value="KR"/>
    <property type="match status" value="1"/>
</dbReference>
<evidence type="ECO:0000259" key="11">
    <source>
        <dbReference type="PROSITE" id="PS52004"/>
    </source>
</evidence>
<keyword evidence="6" id="KW-0511">Multifunctional enzyme</keyword>
<dbReference type="SMART" id="SM00823">
    <property type="entry name" value="PKS_PP"/>
    <property type="match status" value="1"/>
</dbReference>
<dbReference type="Pfam" id="PF02801">
    <property type="entry name" value="Ketoacyl-synt_C"/>
    <property type="match status" value="1"/>
</dbReference>
<dbReference type="InterPro" id="IPR009081">
    <property type="entry name" value="PP-bd_ACP"/>
</dbReference>
<dbReference type="CDD" id="cd05195">
    <property type="entry name" value="enoyl_red"/>
    <property type="match status" value="1"/>
</dbReference>
<dbReference type="InterPro" id="IPR016039">
    <property type="entry name" value="Thiolase-like"/>
</dbReference>
<dbReference type="Gene3D" id="3.40.366.10">
    <property type="entry name" value="Malonyl-Coenzyme A Acyl Carrier Protein, domain 2"/>
    <property type="match status" value="1"/>
</dbReference>
<dbReference type="InterPro" id="IPR020843">
    <property type="entry name" value="ER"/>
</dbReference>
<feature type="domain" description="Ketosynthase family 3 (KS3)" evidence="11">
    <location>
        <begin position="23"/>
        <end position="471"/>
    </location>
</feature>
<dbReference type="Pfam" id="PF08240">
    <property type="entry name" value="ADH_N"/>
    <property type="match status" value="1"/>
</dbReference>
<dbReference type="SUPFAM" id="SSF53901">
    <property type="entry name" value="Thiolase-like"/>
    <property type="match status" value="1"/>
</dbReference>
<dbReference type="GO" id="GO:0016491">
    <property type="term" value="F:oxidoreductase activity"/>
    <property type="evidence" value="ECO:0007669"/>
    <property type="project" value="UniProtKB-KW"/>
</dbReference>
<dbReference type="InterPro" id="IPR049900">
    <property type="entry name" value="PKS_mFAS_DH"/>
</dbReference>
<dbReference type="SMART" id="SM00826">
    <property type="entry name" value="PKS_DH"/>
    <property type="match status" value="1"/>
</dbReference>
<dbReference type="GO" id="GO:0044550">
    <property type="term" value="P:secondary metabolite biosynthetic process"/>
    <property type="evidence" value="ECO:0007669"/>
    <property type="project" value="TreeGrafter"/>
</dbReference>
<dbReference type="InterPro" id="IPR014031">
    <property type="entry name" value="Ketoacyl_synth_C"/>
</dbReference>
<dbReference type="Proteomes" id="UP001295740">
    <property type="component" value="Unassembled WGS sequence"/>
</dbReference>
<dbReference type="SUPFAM" id="SSF51735">
    <property type="entry name" value="NAD(P)-binding Rossmann-fold domains"/>
    <property type="match status" value="2"/>
</dbReference>
<dbReference type="GO" id="GO:0004315">
    <property type="term" value="F:3-oxoacyl-[acyl-carrier-protein] synthase activity"/>
    <property type="evidence" value="ECO:0007669"/>
    <property type="project" value="InterPro"/>
</dbReference>
<evidence type="ECO:0000256" key="2">
    <source>
        <dbReference type="ARBA" id="ARBA00022553"/>
    </source>
</evidence>
<keyword evidence="5" id="KW-0560">Oxidoreductase</keyword>
<reference evidence="13" key="1">
    <citation type="submission" date="2023-10" db="EMBL/GenBank/DDBJ databases">
        <authorList>
            <person name="Hackl T."/>
        </authorList>
    </citation>
    <scope>NUCLEOTIDE SEQUENCE</scope>
</reference>
<dbReference type="InterPro" id="IPR036736">
    <property type="entry name" value="ACP-like_sf"/>
</dbReference>
<dbReference type="GO" id="GO:1901336">
    <property type="term" value="P:lactone biosynthetic process"/>
    <property type="evidence" value="ECO:0007669"/>
    <property type="project" value="UniProtKB-ARBA"/>
</dbReference>
<dbReference type="Pfam" id="PF16197">
    <property type="entry name" value="KAsynt_C_assoc"/>
    <property type="match status" value="1"/>
</dbReference>
<dbReference type="Pfam" id="PF00550">
    <property type="entry name" value="PP-binding"/>
    <property type="match status" value="1"/>
</dbReference>
<proteinExistence type="predicted"/>
<keyword evidence="7" id="KW-0012">Acyltransferase</keyword>
<feature type="region of interest" description="Disordered" evidence="9">
    <location>
        <begin position="1"/>
        <end position="21"/>
    </location>
</feature>
<dbReference type="SMART" id="SM00822">
    <property type="entry name" value="PKS_KR"/>
    <property type="match status" value="1"/>
</dbReference>
<dbReference type="GO" id="GO:0031177">
    <property type="term" value="F:phosphopantetheine binding"/>
    <property type="evidence" value="ECO:0007669"/>
    <property type="project" value="InterPro"/>
</dbReference>
<keyword evidence="1" id="KW-0596">Phosphopantetheine</keyword>
<evidence type="ECO:0000259" key="10">
    <source>
        <dbReference type="PROSITE" id="PS50075"/>
    </source>
</evidence>
<dbReference type="InterPro" id="IPR049551">
    <property type="entry name" value="PKS_DH_C"/>
</dbReference>
<dbReference type="Pfam" id="PF14765">
    <property type="entry name" value="PS-DH"/>
    <property type="match status" value="1"/>
</dbReference>
<feature type="region of interest" description="C-terminal hotdog fold" evidence="8">
    <location>
        <begin position="1118"/>
        <end position="1273"/>
    </location>
</feature>
<dbReference type="EMBL" id="CAUWAG010000011">
    <property type="protein sequence ID" value="CAJ2508383.1"/>
    <property type="molecule type" value="Genomic_DNA"/>
</dbReference>
<dbReference type="PANTHER" id="PTHR43775:SF50">
    <property type="entry name" value="HIGHLY REDUCING POLYKETIDE SYNTHASE SRDA"/>
    <property type="match status" value="1"/>
</dbReference>
<dbReference type="InterPro" id="IPR042104">
    <property type="entry name" value="PKS_dehydratase_sf"/>
</dbReference>
<keyword evidence="2" id="KW-0597">Phosphoprotein</keyword>
<dbReference type="PANTHER" id="PTHR43775">
    <property type="entry name" value="FATTY ACID SYNTHASE"/>
    <property type="match status" value="1"/>
</dbReference>
<dbReference type="Gene3D" id="1.10.1200.10">
    <property type="entry name" value="ACP-like"/>
    <property type="match status" value="1"/>
</dbReference>
<dbReference type="Gene3D" id="3.10.129.110">
    <property type="entry name" value="Polyketide synthase dehydratase"/>
    <property type="match status" value="1"/>
</dbReference>
<dbReference type="SUPFAM" id="SSF47336">
    <property type="entry name" value="ACP-like"/>
    <property type="match status" value="1"/>
</dbReference>
<feature type="region of interest" description="N-terminal hotdog fold" evidence="8">
    <location>
        <begin position="965"/>
        <end position="1107"/>
    </location>
</feature>
<keyword evidence="3" id="KW-0808">Transferase</keyword>
<dbReference type="Gene3D" id="3.40.50.720">
    <property type="entry name" value="NAD(P)-binding Rossmann-like Domain"/>
    <property type="match status" value="2"/>
</dbReference>
<protein>
    <submittedName>
        <fullName evidence="13">Uu.00g134090.m01.CDS01</fullName>
    </submittedName>
</protein>
<dbReference type="Pfam" id="PF21089">
    <property type="entry name" value="PKS_DH_N"/>
    <property type="match status" value="1"/>
</dbReference>
<dbReference type="InterPro" id="IPR032821">
    <property type="entry name" value="PKS_assoc"/>
</dbReference>
<dbReference type="Pfam" id="PF00109">
    <property type="entry name" value="ketoacyl-synt"/>
    <property type="match status" value="2"/>
</dbReference>
<evidence type="ECO:0000256" key="4">
    <source>
        <dbReference type="ARBA" id="ARBA00022857"/>
    </source>
</evidence>
<comment type="caution">
    <text evidence="13">The sequence shown here is derived from an EMBL/GenBank/DDBJ whole genome shotgun (WGS) entry which is preliminary data.</text>
</comment>
<dbReference type="InterPro" id="IPR020841">
    <property type="entry name" value="PKS_Beta-ketoAc_synthase_dom"/>
</dbReference>
<dbReference type="InterPro" id="IPR014043">
    <property type="entry name" value="Acyl_transferase_dom"/>
</dbReference>
<dbReference type="InterPro" id="IPR014030">
    <property type="entry name" value="Ketoacyl_synth_N"/>
</dbReference>
<dbReference type="InterPro" id="IPR011032">
    <property type="entry name" value="GroES-like_sf"/>
</dbReference>
<dbReference type="InterPro" id="IPR018201">
    <property type="entry name" value="Ketoacyl_synth_AS"/>
</dbReference>
<evidence type="ECO:0000256" key="6">
    <source>
        <dbReference type="ARBA" id="ARBA00023268"/>
    </source>
</evidence>
<keyword evidence="14" id="KW-1185">Reference proteome</keyword>
<dbReference type="SMART" id="SM00827">
    <property type="entry name" value="PKS_AT"/>
    <property type="match status" value="1"/>
</dbReference>
<dbReference type="PROSITE" id="PS00606">
    <property type="entry name" value="KS3_1"/>
    <property type="match status" value="1"/>
</dbReference>
<dbReference type="InterPro" id="IPR057326">
    <property type="entry name" value="KR_dom"/>
</dbReference>
<dbReference type="SMART" id="SM00825">
    <property type="entry name" value="PKS_KS"/>
    <property type="match status" value="1"/>
</dbReference>
<dbReference type="InterPro" id="IPR036291">
    <property type="entry name" value="NAD(P)-bd_dom_sf"/>
</dbReference>
<dbReference type="InterPro" id="IPR049552">
    <property type="entry name" value="PKS_DH_N"/>
</dbReference>
<dbReference type="PROSITE" id="PS52004">
    <property type="entry name" value="KS3_2"/>
    <property type="match status" value="1"/>
</dbReference>
<dbReference type="GO" id="GO:0008168">
    <property type="term" value="F:methyltransferase activity"/>
    <property type="evidence" value="ECO:0007669"/>
    <property type="project" value="UniProtKB-KW"/>
</dbReference>
<dbReference type="InterPro" id="IPR013154">
    <property type="entry name" value="ADH-like_N"/>
</dbReference>
<feature type="domain" description="PKS/mFAS DH" evidence="12">
    <location>
        <begin position="965"/>
        <end position="1273"/>
    </location>
</feature>
<dbReference type="SUPFAM" id="SSF50129">
    <property type="entry name" value="GroES-like"/>
    <property type="match status" value="1"/>
</dbReference>
<evidence type="ECO:0000313" key="14">
    <source>
        <dbReference type="Proteomes" id="UP001295740"/>
    </source>
</evidence>
<dbReference type="InterPro" id="IPR050091">
    <property type="entry name" value="PKS_NRPS_Biosynth_Enz"/>
</dbReference>
<feature type="active site" description="Proton acceptor; for dehydratase activity" evidence="8">
    <location>
        <position position="997"/>
    </location>
</feature>
<dbReference type="GO" id="GO:0032259">
    <property type="term" value="P:methylation"/>
    <property type="evidence" value="ECO:0007669"/>
    <property type="project" value="UniProtKB-KW"/>
</dbReference>
<evidence type="ECO:0000256" key="5">
    <source>
        <dbReference type="ARBA" id="ARBA00023002"/>
    </source>
</evidence>
<dbReference type="PROSITE" id="PS52019">
    <property type="entry name" value="PKS_MFAS_DH"/>
    <property type="match status" value="1"/>
</dbReference>
<dbReference type="Pfam" id="PF23114">
    <property type="entry name" value="NAD-bd_HRPKS_sdrA"/>
    <property type="match status" value="1"/>
</dbReference>
<name>A0AAI8VNY7_9PEZI</name>
<accession>A0AAI8VNY7</accession>
<dbReference type="InterPro" id="IPR001227">
    <property type="entry name" value="Ac_transferase_dom_sf"/>
</dbReference>
<dbReference type="InterPro" id="IPR016036">
    <property type="entry name" value="Malonyl_transacylase_ACP-bd"/>
</dbReference>
<dbReference type="PROSITE" id="PS50075">
    <property type="entry name" value="CARRIER"/>
    <property type="match status" value="1"/>
</dbReference>
<dbReference type="InterPro" id="IPR016035">
    <property type="entry name" value="Acyl_Trfase/lysoPLipase"/>
</dbReference>
<organism evidence="13 14">
    <name type="scientific">Anthostomella pinea</name>
    <dbReference type="NCBI Taxonomy" id="933095"/>
    <lineage>
        <taxon>Eukaryota</taxon>
        <taxon>Fungi</taxon>
        <taxon>Dikarya</taxon>
        <taxon>Ascomycota</taxon>
        <taxon>Pezizomycotina</taxon>
        <taxon>Sordariomycetes</taxon>
        <taxon>Xylariomycetidae</taxon>
        <taxon>Xylariales</taxon>
        <taxon>Xylariaceae</taxon>
        <taxon>Anthostomella</taxon>
    </lineage>
</organism>
<dbReference type="GO" id="GO:0006633">
    <property type="term" value="P:fatty acid biosynthetic process"/>
    <property type="evidence" value="ECO:0007669"/>
    <property type="project" value="InterPro"/>
</dbReference>
<evidence type="ECO:0000259" key="12">
    <source>
        <dbReference type="PROSITE" id="PS52019"/>
    </source>
</evidence>
<dbReference type="GO" id="GO:0004312">
    <property type="term" value="F:fatty acid synthase activity"/>
    <property type="evidence" value="ECO:0007669"/>
    <property type="project" value="TreeGrafter"/>
</dbReference>
<dbReference type="SMART" id="SM00829">
    <property type="entry name" value="PKS_ER"/>
    <property type="match status" value="1"/>
</dbReference>